<feature type="compositionally biased region" description="Basic and acidic residues" evidence="1">
    <location>
        <begin position="210"/>
        <end position="226"/>
    </location>
</feature>
<feature type="compositionally biased region" description="Basic and acidic residues" evidence="1">
    <location>
        <begin position="286"/>
        <end position="296"/>
    </location>
</feature>
<sequence>MRGGHEPENPLDSPKGCTDIRIFWGLGFFSSSSLPRSRLLHLPPSVASARLQAGFRPLLLLSDSNRGFDPTACLAILSRPLSCGRKAKSFGTMSRCFPYTPREGCVKRGTLRETLMGSLKLQKEKQKVAETKRSKPNKREKEETENPMKPFAGNVGNVSKVKRLFHEKPPTPAGVRKRKVFDSDSPPVSKDSKLGKRKVFDSDSPPMSKDYSEQGEKSSITEEHEQPVGYLSDGSKSSSNKSRQDASTSSIERRGNILRIRLKRTAAPESPFVGQPECTTSGRTDFPSKQHLHETSHAPCQINIPSATAKEEAKEALLVKPEVSPQLDTAFQTVPSSARNELSELESTYETLIEHWVPLPLDHGLGEPDDEDWLFKTKRVEGKSPKRPKVGDDTAISFTWPPQAHYLPEAEIYALPYTVPF</sequence>
<evidence type="ECO:0000313" key="2">
    <source>
        <dbReference type="EMBL" id="KCW58262.1"/>
    </source>
</evidence>
<dbReference type="AlphaFoldDB" id="A0A059AWA2"/>
<dbReference type="EMBL" id="KK198760">
    <property type="protein sequence ID" value="KCW58262.1"/>
    <property type="molecule type" value="Genomic_DNA"/>
</dbReference>
<evidence type="ECO:0000256" key="1">
    <source>
        <dbReference type="SAM" id="MobiDB-lite"/>
    </source>
</evidence>
<dbReference type="Gramene" id="KCW58262">
    <property type="protein sequence ID" value="KCW58262"/>
    <property type="gene ID" value="EUGRSUZ_H00956"/>
</dbReference>
<gene>
    <name evidence="2" type="ORF">EUGRSUZ_H00956</name>
</gene>
<feature type="compositionally biased region" description="Basic and acidic residues" evidence="1">
    <location>
        <begin position="121"/>
        <end position="146"/>
    </location>
</feature>
<dbReference type="PANTHER" id="PTHR34660:SF7">
    <property type="entry name" value="DNA LIGASE-LIKE PROTEIN"/>
    <property type="match status" value="1"/>
</dbReference>
<dbReference type="InParanoid" id="A0A059AWA2"/>
<dbReference type="eggNOG" id="ENOG502S556">
    <property type="taxonomic scope" value="Eukaryota"/>
</dbReference>
<feature type="compositionally biased region" description="Low complexity" evidence="1">
    <location>
        <begin position="232"/>
        <end position="247"/>
    </location>
</feature>
<protein>
    <submittedName>
        <fullName evidence="2">Uncharacterized protein</fullName>
    </submittedName>
</protein>
<name>A0A059AWA2_EUCGR</name>
<organism evidence="2">
    <name type="scientific">Eucalyptus grandis</name>
    <name type="common">Flooded gum</name>
    <dbReference type="NCBI Taxonomy" id="71139"/>
    <lineage>
        <taxon>Eukaryota</taxon>
        <taxon>Viridiplantae</taxon>
        <taxon>Streptophyta</taxon>
        <taxon>Embryophyta</taxon>
        <taxon>Tracheophyta</taxon>
        <taxon>Spermatophyta</taxon>
        <taxon>Magnoliopsida</taxon>
        <taxon>eudicotyledons</taxon>
        <taxon>Gunneridae</taxon>
        <taxon>Pentapetalae</taxon>
        <taxon>rosids</taxon>
        <taxon>malvids</taxon>
        <taxon>Myrtales</taxon>
        <taxon>Myrtaceae</taxon>
        <taxon>Myrtoideae</taxon>
        <taxon>Eucalypteae</taxon>
        <taxon>Eucalyptus</taxon>
    </lineage>
</organism>
<feature type="region of interest" description="Disordered" evidence="1">
    <location>
        <begin position="121"/>
        <end position="298"/>
    </location>
</feature>
<proteinExistence type="predicted"/>
<dbReference type="OMA" id="CHKFDAT"/>
<dbReference type="PANTHER" id="PTHR34660">
    <property type="entry name" value="MYB-LIKE PROTEIN X"/>
    <property type="match status" value="1"/>
</dbReference>
<accession>A0A059AWA2</accession>
<feature type="compositionally biased region" description="Basic and acidic residues" evidence="1">
    <location>
        <begin position="190"/>
        <end position="201"/>
    </location>
</feature>
<reference evidence="2" key="1">
    <citation type="submission" date="2013-07" db="EMBL/GenBank/DDBJ databases">
        <title>The genome of Eucalyptus grandis.</title>
        <authorList>
            <person name="Schmutz J."/>
            <person name="Hayes R."/>
            <person name="Myburg A."/>
            <person name="Tuskan G."/>
            <person name="Grattapaglia D."/>
            <person name="Rokhsar D.S."/>
        </authorList>
    </citation>
    <scope>NUCLEOTIDE SEQUENCE</scope>
    <source>
        <tissue evidence="2">Leaf extractions</tissue>
    </source>
</reference>